<name>A0A0F9TY08_9ZZZZ</name>
<reference evidence="1" key="1">
    <citation type="journal article" date="2015" name="Nature">
        <title>Complex archaea that bridge the gap between prokaryotes and eukaryotes.</title>
        <authorList>
            <person name="Spang A."/>
            <person name="Saw J.H."/>
            <person name="Jorgensen S.L."/>
            <person name="Zaremba-Niedzwiedzka K."/>
            <person name="Martijn J."/>
            <person name="Lind A.E."/>
            <person name="van Eijk R."/>
            <person name="Schleper C."/>
            <person name="Guy L."/>
            <person name="Ettema T.J."/>
        </authorList>
    </citation>
    <scope>NUCLEOTIDE SEQUENCE</scope>
</reference>
<comment type="caution">
    <text evidence="1">The sequence shown here is derived from an EMBL/GenBank/DDBJ whole genome shotgun (WGS) entry which is preliminary data.</text>
</comment>
<protein>
    <submittedName>
        <fullName evidence="1">Uncharacterized protein</fullName>
    </submittedName>
</protein>
<dbReference type="EMBL" id="LAZR01000242">
    <property type="protein sequence ID" value="KKN79827.1"/>
    <property type="molecule type" value="Genomic_DNA"/>
</dbReference>
<sequence>MTTSNERFQTQLAFGKIAEQQIIMWLRRRCGYAVLPVYELEMSTGKGPQLFFPDSECVAPDVLAIRGEDTKWIEAKRKTVFTWHRYSRAWTTGIDRRHFREYQRIAEQTPFPVYLLFLHESSRPSQNDRDHNCPDECPSGLFGDDLALLVERVNHESDEWGSNGMVYWRHDDLPQIATLEEVQSVFSAFLKERRDKFAGQPMPGFED</sequence>
<gene>
    <name evidence="1" type="ORF">LCGC14_0336820</name>
</gene>
<organism evidence="1">
    <name type="scientific">marine sediment metagenome</name>
    <dbReference type="NCBI Taxonomy" id="412755"/>
    <lineage>
        <taxon>unclassified sequences</taxon>
        <taxon>metagenomes</taxon>
        <taxon>ecological metagenomes</taxon>
    </lineage>
</organism>
<dbReference type="AlphaFoldDB" id="A0A0F9TY08"/>
<proteinExistence type="predicted"/>
<evidence type="ECO:0000313" key="1">
    <source>
        <dbReference type="EMBL" id="KKN79827.1"/>
    </source>
</evidence>
<accession>A0A0F9TY08</accession>